<dbReference type="OrthoDB" id="1751077at2759"/>
<reference evidence="1" key="1">
    <citation type="submission" date="2022-04" db="EMBL/GenBank/DDBJ databases">
        <title>Carnegiea gigantea Genome sequencing and assembly v2.</title>
        <authorList>
            <person name="Copetti D."/>
            <person name="Sanderson M.J."/>
            <person name="Burquez A."/>
            <person name="Wojciechowski M.F."/>
        </authorList>
    </citation>
    <scope>NUCLEOTIDE SEQUENCE</scope>
    <source>
        <strain evidence="1">SGP5-SGP5p</strain>
        <tissue evidence="1">Aerial part</tissue>
    </source>
</reference>
<keyword evidence="2" id="KW-1185">Reference proteome</keyword>
<evidence type="ECO:0000313" key="2">
    <source>
        <dbReference type="Proteomes" id="UP001153076"/>
    </source>
</evidence>
<sequence>MKWTGAYYSWTNKRVWSRIDRVFTNVLWYETMDYTQAHYLSNSLSNHTPMLVMFQFCDMWIKHEDFGQIIASVPPAIAAPSKMLQVKRYLDHLRPQLKKLNRHHYADLRAQQEKAKLELTNLQLFTGAPIALSRDHRHNRRLFPIEIPGGTHHCKLTKIECRGLVEKILAKVHLWATRSISFIGRAKLISSVIFGLFNYWASIFMLPNEVLDSITKICRNYLWRGGVLTQEGFLTSLGRTFAFQKYKGAGIEGF</sequence>
<dbReference type="PANTHER" id="PTHR33116:SF84">
    <property type="entry name" value="RNA-DIRECTED DNA POLYMERASE"/>
    <property type="match status" value="1"/>
</dbReference>
<gene>
    <name evidence="1" type="ORF">Cgig2_024014</name>
</gene>
<proteinExistence type="predicted"/>
<evidence type="ECO:0000313" key="1">
    <source>
        <dbReference type="EMBL" id="KAJ8419339.1"/>
    </source>
</evidence>
<protein>
    <submittedName>
        <fullName evidence="1">Uncharacterized protein</fullName>
    </submittedName>
</protein>
<name>A0A9Q1GH83_9CARY</name>
<organism evidence="1 2">
    <name type="scientific">Carnegiea gigantea</name>
    <dbReference type="NCBI Taxonomy" id="171969"/>
    <lineage>
        <taxon>Eukaryota</taxon>
        <taxon>Viridiplantae</taxon>
        <taxon>Streptophyta</taxon>
        <taxon>Embryophyta</taxon>
        <taxon>Tracheophyta</taxon>
        <taxon>Spermatophyta</taxon>
        <taxon>Magnoliopsida</taxon>
        <taxon>eudicotyledons</taxon>
        <taxon>Gunneridae</taxon>
        <taxon>Pentapetalae</taxon>
        <taxon>Caryophyllales</taxon>
        <taxon>Cactineae</taxon>
        <taxon>Cactaceae</taxon>
        <taxon>Cactoideae</taxon>
        <taxon>Echinocereeae</taxon>
        <taxon>Carnegiea</taxon>
    </lineage>
</organism>
<comment type="caution">
    <text evidence="1">The sequence shown here is derived from an EMBL/GenBank/DDBJ whole genome shotgun (WGS) entry which is preliminary data.</text>
</comment>
<dbReference type="Proteomes" id="UP001153076">
    <property type="component" value="Unassembled WGS sequence"/>
</dbReference>
<dbReference type="AlphaFoldDB" id="A0A9Q1GH83"/>
<dbReference type="EMBL" id="JAKOGI010005408">
    <property type="protein sequence ID" value="KAJ8419339.1"/>
    <property type="molecule type" value="Genomic_DNA"/>
</dbReference>
<accession>A0A9Q1GH83</accession>
<dbReference type="PANTHER" id="PTHR33116">
    <property type="entry name" value="REVERSE TRANSCRIPTASE ZINC-BINDING DOMAIN-CONTAINING PROTEIN-RELATED-RELATED"/>
    <property type="match status" value="1"/>
</dbReference>